<evidence type="ECO:0000313" key="1">
    <source>
        <dbReference type="EMBL" id="MPL67919.1"/>
    </source>
</evidence>
<protein>
    <submittedName>
        <fullName evidence="1">Glycerol uptake operon antiterminator regulatory protein</fullName>
    </submittedName>
</protein>
<gene>
    <name evidence="1" type="primary">glpP_1</name>
    <name evidence="1" type="ORF">SDC9_13622</name>
</gene>
<proteinExistence type="predicted"/>
<dbReference type="GO" id="GO:0006071">
    <property type="term" value="P:glycerol metabolic process"/>
    <property type="evidence" value="ECO:0007669"/>
    <property type="project" value="InterPro"/>
</dbReference>
<reference evidence="1" key="1">
    <citation type="submission" date="2019-08" db="EMBL/GenBank/DDBJ databases">
        <authorList>
            <person name="Kucharzyk K."/>
            <person name="Murdoch R.W."/>
            <person name="Higgins S."/>
            <person name="Loffler F."/>
        </authorList>
    </citation>
    <scope>NUCLEOTIDE SEQUENCE</scope>
</reference>
<accession>A0A644TMN2</accession>
<dbReference type="InterPro" id="IPR013785">
    <property type="entry name" value="Aldolase_TIM"/>
</dbReference>
<dbReference type="PIRSF" id="PIRSF016897">
    <property type="entry name" value="GlpP"/>
    <property type="match status" value="1"/>
</dbReference>
<dbReference type="SUPFAM" id="SSF110391">
    <property type="entry name" value="GlpP-like"/>
    <property type="match status" value="1"/>
</dbReference>
<organism evidence="1">
    <name type="scientific">bioreactor metagenome</name>
    <dbReference type="NCBI Taxonomy" id="1076179"/>
    <lineage>
        <taxon>unclassified sequences</taxon>
        <taxon>metagenomes</taxon>
        <taxon>ecological metagenomes</taxon>
    </lineage>
</organism>
<sequence length="189" mass="20541">MQPHNLLKLLCSGTVIPAARNIDDFKYALEHTTAPSVILLFGDIVILPELLTMAQKFKRRLFVHLDLLGGIGKDEAGIRFLARIGVTGLITTKAYLCKTAREEGMIAIQRLFLMDSEALRTGIHLACKYKPDVVEVLPAAVPASAIKQLKEGTGLPILAGGLVHTREDVDNAIKNGICAISASQTDLWQ</sequence>
<dbReference type="GO" id="GO:0001072">
    <property type="term" value="F:transcription antitermination factor activity, RNA binding"/>
    <property type="evidence" value="ECO:0007669"/>
    <property type="project" value="TreeGrafter"/>
</dbReference>
<dbReference type="Gene3D" id="3.20.20.70">
    <property type="entry name" value="Aldolase class I"/>
    <property type="match status" value="1"/>
</dbReference>
<dbReference type="AlphaFoldDB" id="A0A644TMN2"/>
<dbReference type="EMBL" id="VSSQ01000039">
    <property type="protein sequence ID" value="MPL67919.1"/>
    <property type="molecule type" value="Genomic_DNA"/>
</dbReference>
<dbReference type="PANTHER" id="PTHR35787:SF1">
    <property type="entry name" value="GLYCEROL UPTAKE OPERON ANTITERMINATOR REGULATORY PROTEIN"/>
    <property type="match status" value="1"/>
</dbReference>
<dbReference type="InterPro" id="IPR006699">
    <property type="entry name" value="GlpP"/>
</dbReference>
<comment type="caution">
    <text evidence="1">The sequence shown here is derived from an EMBL/GenBank/DDBJ whole genome shotgun (WGS) entry which is preliminary data.</text>
</comment>
<dbReference type="GO" id="GO:0045893">
    <property type="term" value="P:positive regulation of DNA-templated transcription"/>
    <property type="evidence" value="ECO:0007669"/>
    <property type="project" value="TreeGrafter"/>
</dbReference>
<name>A0A644TMN2_9ZZZZ</name>
<dbReference type="Pfam" id="PF04309">
    <property type="entry name" value="G3P_antiterm"/>
    <property type="match status" value="1"/>
</dbReference>
<dbReference type="PANTHER" id="PTHR35787">
    <property type="entry name" value="GLYCEROL UPTAKE OPERON ANTITERMINATOR REGULATORY PROTEIN"/>
    <property type="match status" value="1"/>
</dbReference>